<dbReference type="AlphaFoldDB" id="A0A9P5PW48"/>
<organism evidence="2 3">
    <name type="scientific">Rhodocollybia butyracea</name>
    <dbReference type="NCBI Taxonomy" id="206335"/>
    <lineage>
        <taxon>Eukaryota</taxon>
        <taxon>Fungi</taxon>
        <taxon>Dikarya</taxon>
        <taxon>Basidiomycota</taxon>
        <taxon>Agaricomycotina</taxon>
        <taxon>Agaricomycetes</taxon>
        <taxon>Agaricomycetidae</taxon>
        <taxon>Agaricales</taxon>
        <taxon>Marasmiineae</taxon>
        <taxon>Omphalotaceae</taxon>
        <taxon>Rhodocollybia</taxon>
    </lineage>
</organism>
<evidence type="ECO:0000256" key="1">
    <source>
        <dbReference type="SAM" id="SignalP"/>
    </source>
</evidence>
<protein>
    <submittedName>
        <fullName evidence="2">Uncharacterized protein</fullName>
    </submittedName>
</protein>
<sequence>MLLTHHWLGIILLAVLISPACAAPTPAEPTYKVTVLGADGLPVTVVSDQAWKRIEKFIHDMWKELGDSNPKEPIHFTNPLQVKGQVLEKFDKWEMLYIEVHGGGFCVNRCYAYIVSPKTYDTVDGSFITQILEHHYVAVHRPPPPSPQFHSSTYSEILDGIHQIFWGFTKIKGWRIPMCKKEKKDGKFHYTAYKEKPATANDPDAVDGANVLMMMSTRH</sequence>
<evidence type="ECO:0000313" key="2">
    <source>
        <dbReference type="EMBL" id="KAF9070389.1"/>
    </source>
</evidence>
<evidence type="ECO:0000313" key="3">
    <source>
        <dbReference type="Proteomes" id="UP000772434"/>
    </source>
</evidence>
<keyword evidence="3" id="KW-1185">Reference proteome</keyword>
<gene>
    <name evidence="2" type="ORF">BDP27DRAFT_1420079</name>
</gene>
<feature type="signal peptide" evidence="1">
    <location>
        <begin position="1"/>
        <end position="22"/>
    </location>
</feature>
<feature type="chain" id="PRO_5040443846" evidence="1">
    <location>
        <begin position="23"/>
        <end position="219"/>
    </location>
</feature>
<reference evidence="2" key="1">
    <citation type="submission" date="2020-11" db="EMBL/GenBank/DDBJ databases">
        <authorList>
            <consortium name="DOE Joint Genome Institute"/>
            <person name="Ahrendt S."/>
            <person name="Riley R."/>
            <person name="Andreopoulos W."/>
            <person name="Labutti K."/>
            <person name="Pangilinan J."/>
            <person name="Ruiz-Duenas F.J."/>
            <person name="Barrasa J.M."/>
            <person name="Sanchez-Garcia M."/>
            <person name="Camarero S."/>
            <person name="Miyauchi S."/>
            <person name="Serrano A."/>
            <person name="Linde D."/>
            <person name="Babiker R."/>
            <person name="Drula E."/>
            <person name="Ayuso-Fernandez I."/>
            <person name="Pacheco R."/>
            <person name="Padilla G."/>
            <person name="Ferreira P."/>
            <person name="Barriuso J."/>
            <person name="Kellner H."/>
            <person name="Castanera R."/>
            <person name="Alfaro M."/>
            <person name="Ramirez L."/>
            <person name="Pisabarro A.G."/>
            <person name="Kuo A."/>
            <person name="Tritt A."/>
            <person name="Lipzen A."/>
            <person name="He G."/>
            <person name="Yan M."/>
            <person name="Ng V."/>
            <person name="Cullen D."/>
            <person name="Martin F."/>
            <person name="Rosso M.-N."/>
            <person name="Henrissat B."/>
            <person name="Hibbett D."/>
            <person name="Martinez A.T."/>
            <person name="Grigoriev I.V."/>
        </authorList>
    </citation>
    <scope>NUCLEOTIDE SEQUENCE</scope>
    <source>
        <strain evidence="2">AH 40177</strain>
    </source>
</reference>
<accession>A0A9P5PW48</accession>
<keyword evidence="1" id="KW-0732">Signal</keyword>
<name>A0A9P5PW48_9AGAR</name>
<dbReference type="Proteomes" id="UP000772434">
    <property type="component" value="Unassembled WGS sequence"/>
</dbReference>
<comment type="caution">
    <text evidence="2">The sequence shown here is derived from an EMBL/GenBank/DDBJ whole genome shotgun (WGS) entry which is preliminary data.</text>
</comment>
<proteinExistence type="predicted"/>
<dbReference type="EMBL" id="JADNRY010000041">
    <property type="protein sequence ID" value="KAF9070389.1"/>
    <property type="molecule type" value="Genomic_DNA"/>
</dbReference>